<evidence type="ECO:0000256" key="8">
    <source>
        <dbReference type="ARBA" id="ARBA00022692"/>
    </source>
</evidence>
<keyword evidence="8" id="KW-0812">Transmembrane</keyword>
<evidence type="ECO:0000313" key="14">
    <source>
        <dbReference type="Proteomes" id="UP000010799"/>
    </source>
</evidence>
<dbReference type="PANTHER" id="PTHR33909:SF1">
    <property type="entry name" value="SEC TRANSLOCON ACCESSORY COMPLEX SUBUNIT YAJC"/>
    <property type="match status" value="1"/>
</dbReference>
<evidence type="ECO:0000256" key="2">
    <source>
        <dbReference type="ARBA" id="ARBA00004162"/>
    </source>
</evidence>
<dbReference type="AlphaFoldDB" id="L0ESY2"/>
<dbReference type="STRING" id="1215343.B488_06420"/>
<protein>
    <recommendedName>
        <fullName evidence="5">Sec translocon accessory complex subunit YajC</fullName>
    </recommendedName>
</protein>
<dbReference type="eggNOG" id="COG1862">
    <property type="taxonomic scope" value="Bacteria"/>
</dbReference>
<dbReference type="EMBL" id="CP003789">
    <property type="protein sequence ID" value="AGA64634.1"/>
    <property type="molecule type" value="Genomic_DNA"/>
</dbReference>
<keyword evidence="6" id="KW-0813">Transport</keyword>
<organism evidence="13 14">
    <name type="scientific">Liberibacter crescens (strain BT-1)</name>
    <dbReference type="NCBI Taxonomy" id="1215343"/>
    <lineage>
        <taxon>Bacteria</taxon>
        <taxon>Pseudomonadati</taxon>
        <taxon>Pseudomonadota</taxon>
        <taxon>Alphaproteobacteria</taxon>
        <taxon>Hyphomicrobiales</taxon>
        <taxon>Rhizobiaceae</taxon>
        <taxon>Liberibacter</taxon>
    </lineage>
</organism>
<dbReference type="PANTHER" id="PTHR33909">
    <property type="entry name" value="SEC TRANSLOCON ACCESSORY COMPLEX SUBUNIT YAJC"/>
    <property type="match status" value="1"/>
</dbReference>
<gene>
    <name evidence="13" type="ordered locus">B488_06420</name>
</gene>
<dbReference type="HOGENOM" id="CLU_116157_5_2_5"/>
<comment type="subunit">
    <text evidence="4">Part of the SecDF-YidC-YajC translocase complex. The SecDF-YidC-YajC translocase forms a supercomplex with SecYEG, called the holo-translocon (HTL).</text>
</comment>
<sequence>MVVPLMLVWYFLLIRPQRQQIKQRAEMLKSIRRGDYVITGGGIAAKVTKVIDDTEIEVEIAEGIRVRVIRSFISDIRSKTEPVK</sequence>
<evidence type="ECO:0000256" key="6">
    <source>
        <dbReference type="ARBA" id="ARBA00022448"/>
    </source>
</evidence>
<evidence type="ECO:0000256" key="1">
    <source>
        <dbReference type="ARBA" id="ARBA00002061"/>
    </source>
</evidence>
<evidence type="ECO:0000256" key="4">
    <source>
        <dbReference type="ARBA" id="ARBA00011718"/>
    </source>
</evidence>
<evidence type="ECO:0000256" key="5">
    <source>
        <dbReference type="ARBA" id="ARBA00014962"/>
    </source>
</evidence>
<evidence type="ECO:0000256" key="11">
    <source>
        <dbReference type="ARBA" id="ARBA00023010"/>
    </source>
</evidence>
<evidence type="ECO:0000256" key="9">
    <source>
        <dbReference type="ARBA" id="ARBA00022927"/>
    </source>
</evidence>
<dbReference type="Proteomes" id="UP000010799">
    <property type="component" value="Chromosome"/>
</dbReference>
<keyword evidence="9" id="KW-0653">Protein transport</keyword>
<keyword evidence="12" id="KW-0472">Membrane</keyword>
<comment type="function">
    <text evidence="1">The SecYEG-SecDF-YajC-YidC holo-translocon (HTL) protein secretase/insertase is a supercomplex required for protein secretion, insertion of proteins into membranes, and assembly of membrane protein complexes. While the SecYEG complex is essential for assembly of a number of proteins and complexes, the SecDF-YajC-YidC subcomplex facilitates these functions.</text>
</comment>
<evidence type="ECO:0000256" key="7">
    <source>
        <dbReference type="ARBA" id="ARBA00022475"/>
    </source>
</evidence>
<dbReference type="InterPro" id="IPR003849">
    <property type="entry name" value="Preprotein_translocase_YajC"/>
</dbReference>
<dbReference type="Pfam" id="PF02699">
    <property type="entry name" value="YajC"/>
    <property type="match status" value="1"/>
</dbReference>
<keyword evidence="11" id="KW-0811">Translocation</keyword>
<evidence type="ECO:0000256" key="12">
    <source>
        <dbReference type="ARBA" id="ARBA00023136"/>
    </source>
</evidence>
<keyword evidence="10" id="KW-1133">Transmembrane helix</keyword>
<dbReference type="SMART" id="SM01323">
    <property type="entry name" value="YajC"/>
    <property type="match status" value="1"/>
</dbReference>
<dbReference type="PATRIC" id="fig|1215343.11.peg.655"/>
<dbReference type="GO" id="GO:0015031">
    <property type="term" value="P:protein transport"/>
    <property type="evidence" value="ECO:0007669"/>
    <property type="project" value="UniProtKB-KW"/>
</dbReference>
<evidence type="ECO:0000256" key="10">
    <source>
        <dbReference type="ARBA" id="ARBA00022989"/>
    </source>
</evidence>
<keyword evidence="7" id="KW-1003">Cell membrane</keyword>
<evidence type="ECO:0000256" key="3">
    <source>
        <dbReference type="ARBA" id="ARBA00006742"/>
    </source>
</evidence>
<evidence type="ECO:0000313" key="13">
    <source>
        <dbReference type="EMBL" id="AGA64634.1"/>
    </source>
</evidence>
<comment type="subcellular location">
    <subcellularLocation>
        <location evidence="2">Cell membrane</location>
        <topology evidence="2">Single-pass membrane protein</topology>
    </subcellularLocation>
</comment>
<dbReference type="NCBIfam" id="TIGR00739">
    <property type="entry name" value="yajC"/>
    <property type="match status" value="1"/>
</dbReference>
<accession>L0ESY2</accession>
<reference evidence="13 14" key="1">
    <citation type="journal article" date="2012" name="Stand. Genomic Sci.">
        <title>Complete genome sequence of Liberibacter crescens BT-1.</title>
        <authorList>
            <person name="Leonard M.T."/>
            <person name="Fagen J.R."/>
            <person name="Davis-Richardson A.G."/>
            <person name="Davis M.J."/>
            <person name="Triplett E.W."/>
        </authorList>
    </citation>
    <scope>NUCLEOTIDE SEQUENCE [LARGE SCALE GENOMIC DNA]</scope>
    <source>
        <strain evidence="13 14">BT-1</strain>
    </source>
</reference>
<comment type="similarity">
    <text evidence="3">Belongs to the YajC family.</text>
</comment>
<dbReference type="GO" id="GO:0005886">
    <property type="term" value="C:plasma membrane"/>
    <property type="evidence" value="ECO:0007669"/>
    <property type="project" value="UniProtKB-SubCell"/>
</dbReference>
<name>L0ESY2_LIBCB</name>
<dbReference type="KEGG" id="lcc:B488_06420"/>
<keyword evidence="14" id="KW-1185">Reference proteome</keyword>
<proteinExistence type="inferred from homology"/>